<dbReference type="Proteomes" id="UP001634413">
    <property type="component" value="Unassembled WGS sequence"/>
</dbReference>
<gene>
    <name evidence="3" type="ORF">ABDJ34_08570</name>
</gene>
<dbReference type="SUPFAM" id="SSF56300">
    <property type="entry name" value="Metallo-dependent phosphatases"/>
    <property type="match status" value="1"/>
</dbReference>
<evidence type="ECO:0000313" key="4">
    <source>
        <dbReference type="Proteomes" id="UP001634413"/>
    </source>
</evidence>
<dbReference type="InterPro" id="IPR029052">
    <property type="entry name" value="Metallo-depent_PP-like"/>
</dbReference>
<dbReference type="EMBL" id="JBDLBQ010000007">
    <property type="protein sequence ID" value="MFN2102955.1"/>
    <property type="molecule type" value="Genomic_DNA"/>
</dbReference>
<dbReference type="Gene3D" id="3.60.21.10">
    <property type="match status" value="1"/>
</dbReference>
<protein>
    <submittedName>
        <fullName evidence="3">Metallophosphoesterase</fullName>
    </submittedName>
</protein>
<evidence type="ECO:0000256" key="1">
    <source>
        <dbReference type="SAM" id="Coils"/>
    </source>
</evidence>
<feature type="domain" description="Calcineurin-like phosphoesterase" evidence="2">
    <location>
        <begin position="290"/>
        <end position="437"/>
    </location>
</feature>
<keyword evidence="1" id="KW-0175">Coiled coil</keyword>
<dbReference type="InterPro" id="IPR004843">
    <property type="entry name" value="Calcineurin-like_PHP"/>
</dbReference>
<organism evidence="3 4">
    <name type="scientific">Finegoldia dalianensis</name>
    <dbReference type="NCBI Taxonomy" id="3145239"/>
    <lineage>
        <taxon>Bacteria</taxon>
        <taxon>Bacillati</taxon>
        <taxon>Bacillota</taxon>
        <taxon>Tissierellia</taxon>
        <taxon>Tissierellales</taxon>
        <taxon>Peptoniphilaceae</taxon>
        <taxon>Finegoldia</taxon>
    </lineage>
</organism>
<feature type="coiled-coil region" evidence="1">
    <location>
        <begin position="219"/>
        <end position="256"/>
    </location>
</feature>
<sequence length="762" mass="91132">MKDLDIKRKENRNSLQCFLEENKEIKKIEKRGNNFSWLSFNGKYFPNDFSYYSGIPSFYVSYISDIHLEHHLNEFGTINSIIEKSVRDLWDSIWNIRYQEELIIFSGDISSSPELTVLFFKRLLQYFTEKQKLIQYKKAKDFLLNLKTEKETFKRKKESYIERIERFEKYIQSLKTDLLPKIRFRYIEKDKEKNYSDSSWKRFMEYYKYTKKYKNRNLSKDYERKLDYLIQKLDQLENIKKEYSDFLLRNDNTEEKCLFLREFFGKDINDISLEMVSSKEFINEYYGWKLCDLDDLLESKKIIFVLGNHEYINFKSIDEAVKYYKNKLEPLGINVLQNEIIEGTMGTYYQHRYVIYGGSGFAKYNYEYNADTIYCAKGFSREDEIFETEKFEEGYNKAKKYAKKINACFICISHYPIKDCMRKIDPDTIYFYGHNHKNYFRRDEKAIIYADNQIGYKNKEIKFNSINFGTTPNPYGLLEDGFYKTTFEDYFLFYEGFIENIGEGKLLKKRLKTGDLYVIKDNGYYGFFIIDEKKGISIVDGGRTKNITKTCDIEWLKYNFPKVLQKSLKGMLPYRLAQEKISEELMDLGFCGDIHGSIIDITKYYHIMLNPFNAKVYFYSYFNYNDAYSLPEVYESFKDALISMGQDQPYLFKSEENFKNIIEKIEKNSERKDYILGISKDDNFLDKSKKDQLLRLSGNKNNQDLDFQEASIIEINDIYNVSRRISPLQRLFIDRVLRFFDLGMCETMPTKQIESSDEKGSI</sequence>
<dbReference type="Pfam" id="PF00149">
    <property type="entry name" value="Metallophos"/>
    <property type="match status" value="1"/>
</dbReference>
<name>A0ABW9KGB9_9FIRM</name>
<feature type="coiled-coil region" evidence="1">
    <location>
        <begin position="143"/>
        <end position="177"/>
    </location>
</feature>
<accession>A0ABW9KGB9</accession>
<reference evidence="3 4" key="1">
    <citation type="journal article" date="2024" name="Anaerobe">
        <title>The identification of Finegoldia dalianensis sp. nov., isolated from the pus of a patient with skin abscess and genomic analysis of the strains belonging to Finegoldia genus.</title>
        <authorList>
            <person name="Li Y."/>
            <person name="Wang Y."/>
            <person name="Xiao D."/>
            <person name="Wang J."/>
            <person name="Jin D."/>
        </authorList>
    </citation>
    <scope>NUCLEOTIDE SEQUENCE [LARGE SCALE GENOMIC DNA]</scope>
    <source>
        <strain evidence="3 4">LY240594</strain>
    </source>
</reference>
<evidence type="ECO:0000259" key="2">
    <source>
        <dbReference type="Pfam" id="PF00149"/>
    </source>
</evidence>
<comment type="caution">
    <text evidence="3">The sequence shown here is derived from an EMBL/GenBank/DDBJ whole genome shotgun (WGS) entry which is preliminary data.</text>
</comment>
<evidence type="ECO:0000313" key="3">
    <source>
        <dbReference type="EMBL" id="MFN2102955.1"/>
    </source>
</evidence>
<dbReference type="RefSeq" id="WP_412702090.1">
    <property type="nucleotide sequence ID" value="NZ_JBDLBQ010000007.1"/>
</dbReference>
<proteinExistence type="predicted"/>
<dbReference type="PANTHER" id="PTHR31302">
    <property type="entry name" value="TRANSMEMBRANE PROTEIN WITH METALLOPHOSPHOESTERASE DOMAIN-RELATED"/>
    <property type="match status" value="1"/>
</dbReference>
<dbReference type="PANTHER" id="PTHR31302:SF0">
    <property type="entry name" value="TRANSMEMBRANE PROTEIN WITH METALLOPHOSPHOESTERASE DOMAIN"/>
    <property type="match status" value="1"/>
</dbReference>
<dbReference type="InterPro" id="IPR051158">
    <property type="entry name" value="Metallophosphoesterase_sf"/>
</dbReference>
<keyword evidence="4" id="KW-1185">Reference proteome</keyword>